<evidence type="ECO:0000259" key="5">
    <source>
        <dbReference type="Pfam" id="PF04192"/>
    </source>
</evidence>
<dbReference type="InterPro" id="IPR011047">
    <property type="entry name" value="Quinoprotein_ADH-like_sf"/>
</dbReference>
<dbReference type="GO" id="GO:0032040">
    <property type="term" value="C:small-subunit processome"/>
    <property type="evidence" value="ECO:0007669"/>
    <property type="project" value="InterPro"/>
</dbReference>
<dbReference type="Pfam" id="PF25168">
    <property type="entry name" value="Beta-prop_WDR36-Utp21_2nd"/>
    <property type="match status" value="1"/>
</dbReference>
<evidence type="ECO:0000256" key="4">
    <source>
        <dbReference type="SAM" id="MobiDB-lite"/>
    </source>
</evidence>
<dbReference type="PROSITE" id="PS50082">
    <property type="entry name" value="WD_REPEATS_2"/>
    <property type="match status" value="3"/>
</dbReference>
<keyword evidence="1 3" id="KW-0853">WD repeat</keyword>
<feature type="repeat" description="WD" evidence="3">
    <location>
        <begin position="542"/>
        <end position="583"/>
    </location>
</feature>
<feature type="repeat" description="WD" evidence="3">
    <location>
        <begin position="327"/>
        <end position="358"/>
    </location>
</feature>
<dbReference type="Pfam" id="PF04192">
    <property type="entry name" value="Utp21"/>
    <property type="match status" value="1"/>
</dbReference>
<dbReference type="InterPro" id="IPR059157">
    <property type="entry name" value="WDR36-Utp21_N"/>
</dbReference>
<feature type="region of interest" description="Disordered" evidence="4">
    <location>
        <begin position="815"/>
        <end position="836"/>
    </location>
</feature>
<dbReference type="InterPro" id="IPR007319">
    <property type="entry name" value="WDR36/Utp21_C"/>
</dbReference>
<dbReference type="PANTHER" id="PTHR22840:SF12">
    <property type="entry name" value="WD REPEAT-CONTAINING PROTEIN 36"/>
    <property type="match status" value="1"/>
</dbReference>
<evidence type="ECO:0000256" key="1">
    <source>
        <dbReference type="ARBA" id="ARBA00022574"/>
    </source>
</evidence>
<evidence type="ECO:0000259" key="6">
    <source>
        <dbReference type="Pfam" id="PF25171"/>
    </source>
</evidence>
<dbReference type="SUPFAM" id="SSF50978">
    <property type="entry name" value="WD40 repeat-like"/>
    <property type="match status" value="1"/>
</dbReference>
<dbReference type="Pfam" id="PF25171">
    <property type="entry name" value="Beta-prop_WDR36-Utp21_1st"/>
    <property type="match status" value="1"/>
</dbReference>
<organism evidence="7 8">
    <name type="scientific">Ascobolus immersus RN42</name>
    <dbReference type="NCBI Taxonomy" id="1160509"/>
    <lineage>
        <taxon>Eukaryota</taxon>
        <taxon>Fungi</taxon>
        <taxon>Dikarya</taxon>
        <taxon>Ascomycota</taxon>
        <taxon>Pezizomycotina</taxon>
        <taxon>Pezizomycetes</taxon>
        <taxon>Pezizales</taxon>
        <taxon>Ascobolaceae</taxon>
        <taxon>Ascobolus</taxon>
    </lineage>
</organism>
<evidence type="ECO:0000313" key="8">
    <source>
        <dbReference type="Proteomes" id="UP000275078"/>
    </source>
</evidence>
<dbReference type="STRING" id="1160509.A0A3N4I2H8"/>
<reference evidence="7 8" key="1">
    <citation type="journal article" date="2018" name="Nat. Ecol. Evol.">
        <title>Pezizomycetes genomes reveal the molecular basis of ectomycorrhizal truffle lifestyle.</title>
        <authorList>
            <person name="Murat C."/>
            <person name="Payen T."/>
            <person name="Noel B."/>
            <person name="Kuo A."/>
            <person name="Morin E."/>
            <person name="Chen J."/>
            <person name="Kohler A."/>
            <person name="Krizsan K."/>
            <person name="Balestrini R."/>
            <person name="Da Silva C."/>
            <person name="Montanini B."/>
            <person name="Hainaut M."/>
            <person name="Levati E."/>
            <person name="Barry K.W."/>
            <person name="Belfiori B."/>
            <person name="Cichocki N."/>
            <person name="Clum A."/>
            <person name="Dockter R.B."/>
            <person name="Fauchery L."/>
            <person name="Guy J."/>
            <person name="Iotti M."/>
            <person name="Le Tacon F."/>
            <person name="Lindquist E.A."/>
            <person name="Lipzen A."/>
            <person name="Malagnac F."/>
            <person name="Mello A."/>
            <person name="Molinier V."/>
            <person name="Miyauchi S."/>
            <person name="Poulain J."/>
            <person name="Riccioni C."/>
            <person name="Rubini A."/>
            <person name="Sitrit Y."/>
            <person name="Splivallo R."/>
            <person name="Traeger S."/>
            <person name="Wang M."/>
            <person name="Zifcakova L."/>
            <person name="Wipf D."/>
            <person name="Zambonelli A."/>
            <person name="Paolocci F."/>
            <person name="Nowrousian M."/>
            <person name="Ottonello S."/>
            <person name="Baldrian P."/>
            <person name="Spatafora J.W."/>
            <person name="Henrissat B."/>
            <person name="Nagy L.G."/>
            <person name="Aury J.M."/>
            <person name="Wincker P."/>
            <person name="Grigoriev I.V."/>
            <person name="Bonfante P."/>
            <person name="Martin F.M."/>
        </authorList>
    </citation>
    <scope>NUCLEOTIDE SEQUENCE [LARGE SCALE GENOMIC DNA]</scope>
    <source>
        <strain evidence="7 8">RN42</strain>
    </source>
</reference>
<dbReference type="InterPro" id="IPR036322">
    <property type="entry name" value="WD40_repeat_dom_sf"/>
</dbReference>
<dbReference type="SUPFAM" id="SSF50998">
    <property type="entry name" value="Quinoprotein alcohol dehydrogenase-like"/>
    <property type="match status" value="1"/>
</dbReference>
<gene>
    <name evidence="7" type="ORF">BJ508DRAFT_363968</name>
</gene>
<keyword evidence="8" id="KW-1185">Reference proteome</keyword>
<dbReference type="OrthoDB" id="10250769at2759"/>
<keyword evidence="2" id="KW-0677">Repeat</keyword>
<dbReference type="PROSITE" id="PS00678">
    <property type="entry name" value="WD_REPEATS_1"/>
    <property type="match status" value="1"/>
</dbReference>
<accession>A0A3N4I2H8</accession>
<dbReference type="Proteomes" id="UP000275078">
    <property type="component" value="Unassembled WGS sequence"/>
</dbReference>
<dbReference type="PANTHER" id="PTHR22840">
    <property type="entry name" value="WD REPEAT-CONTAINING PROTEIN 36"/>
    <property type="match status" value="1"/>
</dbReference>
<protein>
    <submittedName>
        <fullName evidence="7">YVTN repeat-like/Quino protein amine dehydrogenase</fullName>
    </submittedName>
</protein>
<dbReference type="SMART" id="SM00320">
    <property type="entry name" value="WD40"/>
    <property type="match status" value="8"/>
</dbReference>
<dbReference type="InterPro" id="IPR019775">
    <property type="entry name" value="WD40_repeat_CS"/>
</dbReference>
<name>A0A3N4I2H8_ASCIM</name>
<dbReference type="InterPro" id="IPR015943">
    <property type="entry name" value="WD40/YVTN_repeat-like_dom_sf"/>
</dbReference>
<feature type="region of interest" description="Disordered" evidence="4">
    <location>
        <begin position="928"/>
        <end position="955"/>
    </location>
</feature>
<dbReference type="InterPro" id="IPR001680">
    <property type="entry name" value="WD40_rpt"/>
</dbReference>
<dbReference type="GO" id="GO:0006364">
    <property type="term" value="P:rRNA processing"/>
    <property type="evidence" value="ECO:0007669"/>
    <property type="project" value="InterPro"/>
</dbReference>
<dbReference type="Gene3D" id="2.130.10.10">
    <property type="entry name" value="YVTN repeat-like/Quinoprotein amine dehydrogenase"/>
    <property type="match status" value="2"/>
</dbReference>
<feature type="domain" description="WDR36/Utp21 N-terminal" evidence="6">
    <location>
        <begin position="57"/>
        <end position="361"/>
    </location>
</feature>
<dbReference type="EMBL" id="ML119713">
    <property type="protein sequence ID" value="RPA78310.1"/>
    <property type="molecule type" value="Genomic_DNA"/>
</dbReference>
<dbReference type="AlphaFoldDB" id="A0A3N4I2H8"/>
<dbReference type="PROSITE" id="PS50294">
    <property type="entry name" value="WD_REPEATS_REGION"/>
    <property type="match status" value="1"/>
</dbReference>
<feature type="domain" description="WDR36/Utp21 C-terminal" evidence="5">
    <location>
        <begin position="760"/>
        <end position="990"/>
    </location>
</feature>
<sequence>MPSAIAPNKRLRTELPERVQKQAPKTRILAPYRSIGHVTKGNVPFTSIPLGDATYQITTAVGTTFQTYDFRRLTLVFVSSPQTPSPIQRLIAFKDVVFAAFEGGIWVYKRGKKIAELEEPLGGWEGKGELKDFIIFGDWAIAGYAKGEILVWRTQTREFYTSIKSPITGNAREAEVMGIVHPTTYLNKIVVARANGSLEIWNCKTGKLIYNILLPSPSSSSGLAVITSIVQTPALNIVAVAYSNGEVLFHNILADLTIFRLKHTSASASHNRITSLSFCLDPSVGAGEGGGTKDLVGGSGRIMVASDSEGDVTIWDLSKRRVTGVLRNAHFGAITKAEFMPGQNLMITAGVDNSIKEWVFDSPHSPLPRLLKMRGGHSQPPTTLTFWKPEESHFLLSSSLDQSLWGVSLRSDAQNFELSQGAGTNAMANSREDILAKKAGPITALAAAPETGMQRDWENIVTAHRGERAARTWTFKNKRIGRWTFETADKSEVKSVAISACGNFAFIGSALGAIEMFNLQSGKKRRDFPQPRQVGKKLFKMPGGHTKSVTAILPDDTNRTVISTSLDGHIKFWAFATGAFVSEIDFSSSAGITHARLYTPSDLLACACDDLGIRIIDTTTHRTVRELWGCSGRITDLTFSADGRWLIASSLDSILRIWDLPTGHLVERIRTPSIITALAFSGTGEFLATAHVGDVGVNLWTNKTLFSRTPTKAIPDEETITLSNPTTSGEGGTGIIDVATTTTDDTEEDQDAMAIYHGLSQINASLQTLSLLPPNRWQTLVHLDLIRERNKPKEAPKAPEKAPFFLPSLSGAANPNSSNLLPSTTTGASTEPSTAGTHSALLAQSSQNLQSKFTQLLHSDRKAFIDHLLTLPPSATSVEIRSLDPQNGEAALFVRAVTQRMRERKDWELCHAWIRMFLKAWGEDVATGAEDDGQEEEWKGFDAEEEEEDGHDWREEAREALRGWREVQAVEGERMAGLGGWVGGVGAFLRGF</sequence>
<proteinExistence type="predicted"/>
<evidence type="ECO:0000256" key="3">
    <source>
        <dbReference type="PROSITE-ProRule" id="PRU00221"/>
    </source>
</evidence>
<evidence type="ECO:0000256" key="2">
    <source>
        <dbReference type="ARBA" id="ARBA00022737"/>
    </source>
</evidence>
<dbReference type="GO" id="GO:0034388">
    <property type="term" value="C:Pwp2p-containing subcomplex of 90S preribosome"/>
    <property type="evidence" value="ECO:0007669"/>
    <property type="project" value="TreeGrafter"/>
</dbReference>
<evidence type="ECO:0000313" key="7">
    <source>
        <dbReference type="EMBL" id="RPA78310.1"/>
    </source>
</evidence>
<feature type="repeat" description="WD" evidence="3">
    <location>
        <begin position="627"/>
        <end position="668"/>
    </location>
</feature>